<proteinExistence type="predicted"/>
<dbReference type="SUPFAM" id="SSF52172">
    <property type="entry name" value="CheY-like"/>
    <property type="match status" value="1"/>
</dbReference>
<dbReference type="CDD" id="cd00156">
    <property type="entry name" value="REC"/>
    <property type="match status" value="1"/>
</dbReference>
<dbReference type="InterPro" id="IPR001789">
    <property type="entry name" value="Sig_transdc_resp-reg_receiver"/>
</dbReference>
<evidence type="ECO:0000313" key="5">
    <source>
        <dbReference type="Proteomes" id="UP000001203"/>
    </source>
</evidence>
<dbReference type="STRING" id="43989.cce_4934"/>
<keyword evidence="5" id="KW-1185">Reference proteome</keyword>
<sequence length="218" mass="25268">MRLHLSLDSEHIVPPKKIPQHDECGILIVEDEKIWRQIYKINLFKQSSNRKYKFYEASNGREALTLLAQHSSSIRIILLDLVMPTMEGQEFIEFLVTKWGLSHLGIFVLTAYGNEETMQQSQLRGVRAFIDKQNINFEQVSLLIEQFLDIAEKPKGISTGFYLENRPSSTGDREDIYLRWNLGEERAEGFRLGPIEEIEAVDLPNLRTEFDIDQAQEP</sequence>
<accession>B1X2B9</accession>
<protein>
    <recommendedName>
        <fullName evidence="3">Response regulatory domain-containing protein</fullName>
    </recommendedName>
</protein>
<dbReference type="Pfam" id="PF00072">
    <property type="entry name" value="Response_reg"/>
    <property type="match status" value="1"/>
</dbReference>
<organism evidence="4 5">
    <name type="scientific">Crocosphaera subtropica (strain ATCC 51142 / BH68)</name>
    <name type="common">Cyanothece sp. (strain ATCC 51142)</name>
    <dbReference type="NCBI Taxonomy" id="43989"/>
    <lineage>
        <taxon>Bacteria</taxon>
        <taxon>Bacillati</taxon>
        <taxon>Cyanobacteriota</taxon>
        <taxon>Cyanophyceae</taxon>
        <taxon>Oscillatoriophycideae</taxon>
        <taxon>Chroococcales</taxon>
        <taxon>Aphanothecaceae</taxon>
        <taxon>Crocosphaera</taxon>
        <taxon>Crocosphaera subtropica</taxon>
    </lineage>
</organism>
<evidence type="ECO:0000256" key="1">
    <source>
        <dbReference type="ARBA" id="ARBA00022553"/>
    </source>
</evidence>
<dbReference type="KEGG" id="cyt:cce_4934"/>
<dbReference type="Proteomes" id="UP000001203">
    <property type="component" value="Chromosome linear"/>
</dbReference>
<gene>
    <name evidence="4" type="ordered locus">cce_4934</name>
</gene>
<dbReference type="RefSeq" id="WP_009546309.1">
    <property type="nucleotide sequence ID" value="NC_010547.1"/>
</dbReference>
<dbReference type="Gene3D" id="3.40.50.2300">
    <property type="match status" value="1"/>
</dbReference>
<reference evidence="4 5" key="1">
    <citation type="journal article" date="2008" name="Proc. Natl. Acad. Sci. U.S.A.">
        <title>The genome of Cyanothece 51142, a unicellular diazotrophic cyanobacterium important in the marine nitrogen cycle.</title>
        <authorList>
            <person name="Welsh E.A."/>
            <person name="Liberton M."/>
            <person name="Stoeckel J."/>
            <person name="Loh T."/>
            <person name="Elvitigala T."/>
            <person name="Wang C."/>
            <person name="Wollam A."/>
            <person name="Fulton R.S."/>
            <person name="Clifton S.W."/>
            <person name="Jacobs J.M."/>
            <person name="Aurora R."/>
            <person name="Ghosh B.K."/>
            <person name="Sherman L.A."/>
            <person name="Smith R.D."/>
            <person name="Wilson R.K."/>
            <person name="Pakrasi H.B."/>
        </authorList>
    </citation>
    <scope>NUCLEOTIDE SEQUENCE [LARGE SCALE GENOMIC DNA]</scope>
    <source>
        <strain evidence="5">ATCC 51142 / BH68</strain>
    </source>
</reference>
<name>B1X2B9_CROS5</name>
<dbReference type="PROSITE" id="PS50110">
    <property type="entry name" value="RESPONSE_REGULATORY"/>
    <property type="match status" value="1"/>
</dbReference>
<dbReference type="PANTHER" id="PTHR44591:SF3">
    <property type="entry name" value="RESPONSE REGULATORY DOMAIN-CONTAINING PROTEIN"/>
    <property type="match status" value="1"/>
</dbReference>
<keyword evidence="1 2" id="KW-0597">Phosphoprotein</keyword>
<dbReference type="InterPro" id="IPR050595">
    <property type="entry name" value="Bact_response_regulator"/>
</dbReference>
<dbReference type="EMBL" id="CP000807">
    <property type="protein sequence ID" value="ACB54280.1"/>
    <property type="molecule type" value="Genomic_DNA"/>
</dbReference>
<dbReference type="GO" id="GO:0000160">
    <property type="term" value="P:phosphorelay signal transduction system"/>
    <property type="evidence" value="ECO:0007669"/>
    <property type="project" value="InterPro"/>
</dbReference>
<dbReference type="eggNOG" id="COG2197">
    <property type="taxonomic scope" value="Bacteria"/>
</dbReference>
<dbReference type="HOGENOM" id="CLU_1265199_0_0_3"/>
<dbReference type="AlphaFoldDB" id="B1X2B9"/>
<dbReference type="SMART" id="SM00448">
    <property type="entry name" value="REC"/>
    <property type="match status" value="1"/>
</dbReference>
<evidence type="ECO:0000313" key="4">
    <source>
        <dbReference type="EMBL" id="ACB54280.1"/>
    </source>
</evidence>
<evidence type="ECO:0000256" key="2">
    <source>
        <dbReference type="PROSITE-ProRule" id="PRU00169"/>
    </source>
</evidence>
<dbReference type="InterPro" id="IPR011006">
    <property type="entry name" value="CheY-like_superfamily"/>
</dbReference>
<feature type="modified residue" description="4-aspartylphosphate" evidence="2">
    <location>
        <position position="80"/>
    </location>
</feature>
<evidence type="ECO:0000259" key="3">
    <source>
        <dbReference type="PROSITE" id="PS50110"/>
    </source>
</evidence>
<dbReference type="PANTHER" id="PTHR44591">
    <property type="entry name" value="STRESS RESPONSE REGULATOR PROTEIN 1"/>
    <property type="match status" value="1"/>
</dbReference>
<dbReference type="OrthoDB" id="9793918at2"/>
<feature type="domain" description="Response regulatory" evidence="3">
    <location>
        <begin position="25"/>
        <end position="147"/>
    </location>
</feature>